<feature type="chain" id="PRO_5046873987" evidence="2">
    <location>
        <begin position="22"/>
        <end position="386"/>
    </location>
</feature>
<gene>
    <name evidence="4" type="ORF">ACFVKH_00080</name>
</gene>
<reference evidence="4 5" key="1">
    <citation type="submission" date="2024-10" db="EMBL/GenBank/DDBJ databases">
        <authorList>
            <person name="Ratan Roy A."/>
            <person name="Morales Sandoval P.H."/>
            <person name="De Los Santos Villalobos S."/>
            <person name="Chakraborty S."/>
            <person name="Mukherjee J."/>
        </authorList>
    </citation>
    <scope>NUCLEOTIDE SEQUENCE [LARGE SCALE GENOMIC DNA]</scope>
    <source>
        <strain evidence="4 5">S1</strain>
    </source>
</reference>
<feature type="signal peptide" evidence="2">
    <location>
        <begin position="1"/>
        <end position="21"/>
    </location>
</feature>
<dbReference type="RefSeq" id="WP_377960133.1">
    <property type="nucleotide sequence ID" value="NZ_JBHZOL010000001.1"/>
</dbReference>
<evidence type="ECO:0000259" key="3">
    <source>
        <dbReference type="SMART" id="SM00646"/>
    </source>
</evidence>
<dbReference type="Proteomes" id="UP001600165">
    <property type="component" value="Unassembled WGS sequence"/>
</dbReference>
<evidence type="ECO:0000256" key="2">
    <source>
        <dbReference type="SAM" id="SignalP"/>
    </source>
</evidence>
<name>A0ABW6I925_9CYAN</name>
<evidence type="ECO:0000313" key="5">
    <source>
        <dbReference type="Proteomes" id="UP001600165"/>
    </source>
</evidence>
<dbReference type="InterPro" id="IPR050695">
    <property type="entry name" value="N-acetylmuramoyl_amidase_3"/>
</dbReference>
<dbReference type="EMBL" id="JBHZOL010000001">
    <property type="protein sequence ID" value="MFE4104651.1"/>
    <property type="molecule type" value="Genomic_DNA"/>
</dbReference>
<evidence type="ECO:0000313" key="4">
    <source>
        <dbReference type="EMBL" id="MFE4104651.1"/>
    </source>
</evidence>
<keyword evidence="1" id="KW-0378">Hydrolase</keyword>
<keyword evidence="2" id="KW-0732">Signal</keyword>
<dbReference type="PANTHER" id="PTHR30404">
    <property type="entry name" value="N-ACETYLMURAMOYL-L-ALANINE AMIDASE"/>
    <property type="match status" value="1"/>
</dbReference>
<dbReference type="Gene3D" id="3.40.630.40">
    <property type="entry name" value="Zn-dependent exopeptidases"/>
    <property type="match status" value="1"/>
</dbReference>
<dbReference type="InterPro" id="IPR002508">
    <property type="entry name" value="MurNAc-LAA_cat"/>
</dbReference>
<dbReference type="PANTHER" id="PTHR30404:SF0">
    <property type="entry name" value="N-ACETYLMURAMOYL-L-ALANINE AMIDASE AMIC"/>
    <property type="match status" value="1"/>
</dbReference>
<dbReference type="SMART" id="SM00646">
    <property type="entry name" value="Ami_3"/>
    <property type="match status" value="1"/>
</dbReference>
<evidence type="ECO:0000256" key="1">
    <source>
        <dbReference type="ARBA" id="ARBA00022801"/>
    </source>
</evidence>
<keyword evidence="5" id="KW-1185">Reference proteome</keyword>
<proteinExistence type="predicted"/>
<accession>A0ABW6I925</accession>
<comment type="caution">
    <text evidence="4">The sequence shown here is derived from an EMBL/GenBank/DDBJ whole genome shotgun (WGS) entry which is preliminary data.</text>
</comment>
<dbReference type="SUPFAM" id="SSF53187">
    <property type="entry name" value="Zn-dependent exopeptidases"/>
    <property type="match status" value="1"/>
</dbReference>
<dbReference type="CDD" id="cd02696">
    <property type="entry name" value="MurNAc-LAA"/>
    <property type="match status" value="1"/>
</dbReference>
<dbReference type="Pfam" id="PF01520">
    <property type="entry name" value="Amidase_3"/>
    <property type="match status" value="1"/>
</dbReference>
<sequence>MRRLTLLTALTTAVFSSFASAAFAQQTLPPVPTLPGQTTPLASSAAASQYQVLVPINAATLLQQVRQIEPGAFQTTVAGRSAIQVGLFQEQRWAIALQQRLASASLMAEVQQLPAANGTAYQVIVPVRADVVQAQVRTIEPSAFQTVVNGQAMIQAGVFREQRWAIALQQKLGAANLTSQIVTLGTPIVAVPVVDRPQTPQSQVVIVLDPGHGGNDPGAIGISGLQEKSVNLAIAQRVQQVLQQQGIQAILTRSDDREVDLAPRVTQAERLDADVFVSIHANAISLSRPDINGLETYYYQSGRELAESIHSSVLNQSDIRDRGVRQARFYVLRNTSMPAVLVETGFVTGREDAERFRDVAARNQIAEAIAQGILNYVERSRLGERV</sequence>
<feature type="domain" description="MurNAc-LAA" evidence="3">
    <location>
        <begin position="265"/>
        <end position="374"/>
    </location>
</feature>
<protein>
    <submittedName>
        <fullName evidence="4">N-acetylmuramoyl-L-alanine amidase</fullName>
    </submittedName>
</protein>
<organism evidence="4 5">
    <name type="scientific">Almyronema epifaneia S1</name>
    <dbReference type="NCBI Taxonomy" id="2991925"/>
    <lineage>
        <taxon>Bacteria</taxon>
        <taxon>Bacillati</taxon>
        <taxon>Cyanobacteriota</taxon>
        <taxon>Cyanophyceae</taxon>
        <taxon>Nodosilineales</taxon>
        <taxon>Nodosilineaceae</taxon>
        <taxon>Almyronema</taxon>
        <taxon>Almyronema epifaneia</taxon>
    </lineage>
</organism>